<feature type="transmembrane region" description="Helical" evidence="2">
    <location>
        <begin position="214"/>
        <end position="232"/>
    </location>
</feature>
<keyword evidence="2" id="KW-0812">Transmembrane</keyword>
<evidence type="ECO:0000256" key="2">
    <source>
        <dbReference type="SAM" id="Phobius"/>
    </source>
</evidence>
<feature type="transmembrane region" description="Helical" evidence="2">
    <location>
        <begin position="342"/>
        <end position="366"/>
    </location>
</feature>
<dbReference type="RefSeq" id="WP_007418068.1">
    <property type="nucleotide sequence ID" value="NZ_ABOX02000054.1"/>
</dbReference>
<reference evidence="3 4" key="1">
    <citation type="journal article" date="2011" name="J. Bacteriol.">
        <title>Genome sequence of 'Pedosphaera parvula' Ellin514, an aerobic Verrucomicrobial isolate from pasture soil.</title>
        <authorList>
            <person name="Kant R."/>
            <person name="van Passel M.W."/>
            <person name="Sangwan P."/>
            <person name="Palva A."/>
            <person name="Lucas S."/>
            <person name="Copeland A."/>
            <person name="Lapidus A."/>
            <person name="Glavina Del Rio T."/>
            <person name="Dalin E."/>
            <person name="Tice H."/>
            <person name="Bruce D."/>
            <person name="Goodwin L."/>
            <person name="Pitluck S."/>
            <person name="Chertkov O."/>
            <person name="Larimer F.W."/>
            <person name="Land M.L."/>
            <person name="Hauser L."/>
            <person name="Brettin T.S."/>
            <person name="Detter J.C."/>
            <person name="Han S."/>
            <person name="de Vos W.M."/>
            <person name="Janssen P.H."/>
            <person name="Smidt H."/>
        </authorList>
    </citation>
    <scope>NUCLEOTIDE SEQUENCE [LARGE SCALE GENOMIC DNA]</scope>
    <source>
        <strain evidence="3 4">Ellin514</strain>
    </source>
</reference>
<dbReference type="OrthoDB" id="240327at2"/>
<dbReference type="AlphaFoldDB" id="B9XQI2"/>
<protein>
    <recommendedName>
        <fullName evidence="5">ABC-2 type transporter</fullName>
    </recommendedName>
</protein>
<proteinExistence type="predicted"/>
<feature type="transmembrane region" description="Helical" evidence="2">
    <location>
        <begin position="490"/>
        <end position="515"/>
    </location>
</feature>
<organism evidence="3 4">
    <name type="scientific">Pedosphaera parvula (strain Ellin514)</name>
    <dbReference type="NCBI Taxonomy" id="320771"/>
    <lineage>
        <taxon>Bacteria</taxon>
        <taxon>Pseudomonadati</taxon>
        <taxon>Verrucomicrobiota</taxon>
        <taxon>Pedosphaerae</taxon>
        <taxon>Pedosphaerales</taxon>
        <taxon>Pedosphaeraceae</taxon>
        <taxon>Pedosphaera</taxon>
    </lineage>
</organism>
<feature type="transmembrane region" description="Helical" evidence="2">
    <location>
        <begin position="166"/>
        <end position="185"/>
    </location>
</feature>
<feature type="transmembrane region" description="Helical" evidence="2">
    <location>
        <begin position="297"/>
        <end position="322"/>
    </location>
</feature>
<dbReference type="STRING" id="320771.Cflav_PD0857"/>
<comment type="caution">
    <text evidence="3">The sequence shown here is derived from an EMBL/GenBank/DDBJ whole genome shotgun (WGS) entry which is preliminary data.</text>
</comment>
<feature type="transmembrane region" description="Helical" evidence="2">
    <location>
        <begin position="416"/>
        <end position="436"/>
    </location>
</feature>
<keyword evidence="4" id="KW-1185">Reference proteome</keyword>
<keyword evidence="2" id="KW-0472">Membrane</keyword>
<feature type="transmembrane region" description="Helical" evidence="2">
    <location>
        <begin position="54"/>
        <end position="73"/>
    </location>
</feature>
<sequence length="584" mass="64008">MTFLPIVERELRVVARRPGTYRKRALVAAFLAVIVLAEILLLPFVTTSVSLGRALYIIVSCLALVLCALSGIWSTADSLSGEKREGTLGLLFLTDLNGYDVVLGKLAAALLASIYSLLAILPILSWSLLLGGMTMGEIWRMGFALVNVLFFSLAVGVWVSSRSHSVSSAMGGTFFLVMLFLLAPVPFKASHFAPLSPAYAFFAAPIFSYAAHPFYYWESLLLTQAFIACFLADASRTIKLFREGELFGSASTSPKATSSASVSNPKYSEQRAKIRALLLDHNPISWLASHNISTPRLVWLLVFFAGLIIALIFAFPLFYSLLTKPQLMTTAQSNTYTVRITPIQTFMSFMAGFGFVGLLILINAAVKVLVASQACRCHAEARRNSTLEILLTTPIKVQDILQGQVLALKRTFLKPILVLLAFEVTGVYAALYQAFGQAATGELGHRFGDTVLFVEAAFILFFLLDFQGVTWAGIWFGLCSKNESQATFKTTFYVIVGPMLLLVLYFIGAALFLAWPVVSFVRARLKLQEHFRYLAGQRLTSGAETSLWLPLQIPEAPEEPSANPPPHSPFPNSTMTGAEKASFH</sequence>
<evidence type="ECO:0000313" key="4">
    <source>
        <dbReference type="Proteomes" id="UP000003688"/>
    </source>
</evidence>
<name>B9XQI2_PEDPL</name>
<evidence type="ECO:0000313" key="3">
    <source>
        <dbReference type="EMBL" id="EEF57907.1"/>
    </source>
</evidence>
<keyword evidence="2" id="KW-1133">Transmembrane helix</keyword>
<feature type="transmembrane region" description="Helical" evidence="2">
    <location>
        <begin position="106"/>
        <end position="129"/>
    </location>
</feature>
<evidence type="ECO:0008006" key="5">
    <source>
        <dbReference type="Google" id="ProtNLM"/>
    </source>
</evidence>
<dbReference type="EMBL" id="ABOX02000054">
    <property type="protein sequence ID" value="EEF57907.1"/>
    <property type="molecule type" value="Genomic_DNA"/>
</dbReference>
<feature type="transmembrane region" description="Helical" evidence="2">
    <location>
        <begin position="456"/>
        <end position="478"/>
    </location>
</feature>
<feature type="transmembrane region" description="Helical" evidence="2">
    <location>
        <begin position="141"/>
        <end position="160"/>
    </location>
</feature>
<feature type="region of interest" description="Disordered" evidence="1">
    <location>
        <begin position="557"/>
        <end position="584"/>
    </location>
</feature>
<gene>
    <name evidence="3" type="ORF">Cflav_PD0857</name>
</gene>
<dbReference type="Proteomes" id="UP000003688">
    <property type="component" value="Unassembled WGS sequence"/>
</dbReference>
<evidence type="ECO:0000256" key="1">
    <source>
        <dbReference type="SAM" id="MobiDB-lite"/>
    </source>
</evidence>
<accession>B9XQI2</accession>
<feature type="transmembrane region" description="Helical" evidence="2">
    <location>
        <begin position="25"/>
        <end position="42"/>
    </location>
</feature>